<dbReference type="AlphaFoldDB" id="A0AAU9UCU2"/>
<sequence length="237" mass="27598">MTEAHIGFLYNAASLFDQNELNETHQKLKSYYLMRCKEVTTGYALFKKHFSEESRCTYCCLEWNNKAKIKLQPVKLSKRQRRRIKYNSKHKTANNEESLLCNNEIERICSFCGKSMKTPLMKPKISVKQTTQQNLTTTLNEDFSQNVIKPKNKIKKQKPDQKYQSNVYCQSKVAFSLNKQKNSIQSSIKVKPKIIKNNKKKKDKFAGLCQKAVIAATKLKQEKENENKLNLFLKPST</sequence>
<accession>A0AAU9UCU2</accession>
<keyword evidence="3" id="KW-1185">Reference proteome</keyword>
<evidence type="ECO:0000313" key="2">
    <source>
        <dbReference type="EMBL" id="CAH2096998.1"/>
    </source>
</evidence>
<evidence type="ECO:0000313" key="1">
    <source>
        <dbReference type="EMBL" id="CAH2096994.1"/>
    </source>
</evidence>
<dbReference type="EMBL" id="CAKOGL010000017">
    <property type="protein sequence ID" value="CAH2096994.1"/>
    <property type="molecule type" value="Genomic_DNA"/>
</dbReference>
<name>A0AAU9UCU2_EUPED</name>
<reference evidence="2" key="1">
    <citation type="submission" date="2022-03" db="EMBL/GenBank/DDBJ databases">
        <authorList>
            <person name="Tunstrom K."/>
        </authorList>
    </citation>
    <scope>NUCLEOTIDE SEQUENCE</scope>
</reference>
<gene>
    <name evidence="1" type="ORF">EEDITHA_LOCUS12268</name>
    <name evidence="2" type="ORF">EEDITHA_LOCUS12272</name>
</gene>
<comment type="caution">
    <text evidence="2">The sequence shown here is derived from an EMBL/GenBank/DDBJ whole genome shotgun (WGS) entry which is preliminary data.</text>
</comment>
<proteinExistence type="predicted"/>
<evidence type="ECO:0000313" key="3">
    <source>
        <dbReference type="Proteomes" id="UP001153954"/>
    </source>
</evidence>
<organism evidence="2 3">
    <name type="scientific">Euphydryas editha</name>
    <name type="common">Edith's checkerspot</name>
    <dbReference type="NCBI Taxonomy" id="104508"/>
    <lineage>
        <taxon>Eukaryota</taxon>
        <taxon>Metazoa</taxon>
        <taxon>Ecdysozoa</taxon>
        <taxon>Arthropoda</taxon>
        <taxon>Hexapoda</taxon>
        <taxon>Insecta</taxon>
        <taxon>Pterygota</taxon>
        <taxon>Neoptera</taxon>
        <taxon>Endopterygota</taxon>
        <taxon>Lepidoptera</taxon>
        <taxon>Glossata</taxon>
        <taxon>Ditrysia</taxon>
        <taxon>Papilionoidea</taxon>
        <taxon>Nymphalidae</taxon>
        <taxon>Nymphalinae</taxon>
        <taxon>Euphydryas</taxon>
    </lineage>
</organism>
<protein>
    <submittedName>
        <fullName evidence="2">Uncharacterized protein</fullName>
    </submittedName>
</protein>
<dbReference type="Proteomes" id="UP001153954">
    <property type="component" value="Unassembled WGS sequence"/>
</dbReference>
<dbReference type="EMBL" id="CAKOGL010000017">
    <property type="protein sequence ID" value="CAH2096998.1"/>
    <property type="molecule type" value="Genomic_DNA"/>
</dbReference>